<keyword evidence="4 5" id="KW-0472">Membrane</keyword>
<organism evidence="6 7">
    <name type="scientific">Ruthenibacterium intestinale</name>
    <dbReference type="NCBI Taxonomy" id="3133163"/>
    <lineage>
        <taxon>Bacteria</taxon>
        <taxon>Bacillati</taxon>
        <taxon>Bacillota</taxon>
        <taxon>Clostridia</taxon>
        <taxon>Eubacteriales</taxon>
        <taxon>Oscillospiraceae</taxon>
        <taxon>Ruthenibacterium</taxon>
    </lineage>
</organism>
<evidence type="ECO:0000313" key="6">
    <source>
        <dbReference type="EMBL" id="MEQ2520810.1"/>
    </source>
</evidence>
<evidence type="ECO:0000256" key="2">
    <source>
        <dbReference type="ARBA" id="ARBA00022692"/>
    </source>
</evidence>
<comment type="caution">
    <text evidence="6">The sequence shown here is derived from an EMBL/GenBank/DDBJ whole genome shotgun (WGS) entry which is preliminary data.</text>
</comment>
<keyword evidence="3 5" id="KW-1133">Transmembrane helix</keyword>
<evidence type="ECO:0000256" key="3">
    <source>
        <dbReference type="ARBA" id="ARBA00022989"/>
    </source>
</evidence>
<feature type="transmembrane region" description="Helical" evidence="5">
    <location>
        <begin position="6"/>
        <end position="22"/>
    </location>
</feature>
<proteinExistence type="predicted"/>
<sequence length="228" mass="24386">MTFTPAFILDIVLIGVIVATVIHYARKGFVAGIVDLVGNLAAIALAWFVSGKVSPTVFENFFKSGLVDKTTQTLQQGSFNLESILGGLEGLIPQSLMDGIMESAESVLNSQAPNMAQQVVEQIIAPLVVPLITVVLFFATFILCRVVLAFLVTVLTNLNKVPLLGGFNRTLGVLVGLVGGVINVLLLLCLIWAVIVITSNNLPVLNDSALSGSYFYSFFSAYNPFMSV</sequence>
<keyword evidence="7" id="KW-1185">Reference proteome</keyword>
<evidence type="ECO:0000256" key="4">
    <source>
        <dbReference type="ARBA" id="ARBA00023136"/>
    </source>
</evidence>
<name>A0ABV1GG51_9FIRM</name>
<feature type="transmembrane region" description="Helical" evidence="5">
    <location>
        <begin position="173"/>
        <end position="197"/>
    </location>
</feature>
<accession>A0ABV1GG51</accession>
<evidence type="ECO:0000313" key="7">
    <source>
        <dbReference type="Proteomes" id="UP001477672"/>
    </source>
</evidence>
<feature type="transmembrane region" description="Helical" evidence="5">
    <location>
        <begin position="29"/>
        <end position="49"/>
    </location>
</feature>
<keyword evidence="2 5" id="KW-0812">Transmembrane</keyword>
<dbReference type="Pfam" id="PF02674">
    <property type="entry name" value="Colicin_V"/>
    <property type="match status" value="1"/>
</dbReference>
<evidence type="ECO:0000256" key="5">
    <source>
        <dbReference type="SAM" id="Phobius"/>
    </source>
</evidence>
<feature type="transmembrane region" description="Helical" evidence="5">
    <location>
        <begin position="123"/>
        <end position="152"/>
    </location>
</feature>
<protein>
    <submittedName>
        <fullName evidence="6">CvpA family protein</fullName>
    </submittedName>
</protein>
<dbReference type="EMBL" id="JBBMFA010000096">
    <property type="protein sequence ID" value="MEQ2520810.1"/>
    <property type="molecule type" value="Genomic_DNA"/>
</dbReference>
<dbReference type="Proteomes" id="UP001477672">
    <property type="component" value="Unassembled WGS sequence"/>
</dbReference>
<evidence type="ECO:0000256" key="1">
    <source>
        <dbReference type="ARBA" id="ARBA00004141"/>
    </source>
</evidence>
<dbReference type="InterPro" id="IPR003825">
    <property type="entry name" value="Colicin-V_CvpA"/>
</dbReference>
<comment type="subcellular location">
    <subcellularLocation>
        <location evidence="1">Membrane</location>
        <topology evidence="1">Multi-pass membrane protein</topology>
    </subcellularLocation>
</comment>
<reference evidence="6 7" key="1">
    <citation type="submission" date="2024-03" db="EMBL/GenBank/DDBJ databases">
        <title>Human intestinal bacterial collection.</title>
        <authorList>
            <person name="Pauvert C."/>
            <person name="Hitch T.C.A."/>
            <person name="Clavel T."/>
        </authorList>
    </citation>
    <scope>NUCLEOTIDE SEQUENCE [LARGE SCALE GENOMIC DNA]</scope>
    <source>
        <strain evidence="6 7">CLA-JM-H11</strain>
    </source>
</reference>
<dbReference type="RefSeq" id="WP_349216356.1">
    <property type="nucleotide sequence ID" value="NZ_JBBMFA010000096.1"/>
</dbReference>
<gene>
    <name evidence="6" type="ORF">WMO24_10275</name>
</gene>